<feature type="compositionally biased region" description="Basic residues" evidence="1">
    <location>
        <begin position="16"/>
        <end position="25"/>
    </location>
</feature>
<protein>
    <submittedName>
        <fullName evidence="2">Uncharacterized protein</fullName>
    </submittedName>
</protein>
<evidence type="ECO:0000256" key="1">
    <source>
        <dbReference type="SAM" id="MobiDB-lite"/>
    </source>
</evidence>
<evidence type="ECO:0000313" key="3">
    <source>
        <dbReference type="Proteomes" id="UP001604277"/>
    </source>
</evidence>
<accession>A0ABD1S030</accession>
<reference evidence="3" key="1">
    <citation type="submission" date="2024-07" db="EMBL/GenBank/DDBJ databases">
        <title>Two chromosome-level genome assemblies of Korean endemic species Abeliophyllum distichum and Forsythia ovata (Oleaceae).</title>
        <authorList>
            <person name="Jang H."/>
        </authorList>
    </citation>
    <scope>NUCLEOTIDE SEQUENCE [LARGE SCALE GENOMIC DNA]</scope>
</reference>
<dbReference type="EMBL" id="JBFOLJ010000011">
    <property type="protein sequence ID" value="KAL2493843.1"/>
    <property type="molecule type" value="Genomic_DNA"/>
</dbReference>
<evidence type="ECO:0000313" key="2">
    <source>
        <dbReference type="EMBL" id="KAL2493843.1"/>
    </source>
</evidence>
<sequence length="182" mass="20559">MKKRTGPISVFDRLGPSKKKGTVRRYVHERLGVSKSSQKSKKTERSSVVVADPKEYHSLISSRMRRHTFLVVSCGEVLIKGKLLCIQRIKWIRKMKRVLHHRTISPLTMGDPKKKPRQNLRMMSSRRFMSLWKLASSVHAQGALYVQAAQQGLAGVRLMGSPKLGQALPWAAKMGPYGSQPN</sequence>
<dbReference type="Proteomes" id="UP001604277">
    <property type="component" value="Unassembled WGS sequence"/>
</dbReference>
<dbReference type="AlphaFoldDB" id="A0ABD1S030"/>
<keyword evidence="3" id="KW-1185">Reference proteome</keyword>
<gene>
    <name evidence="2" type="ORF">Fot_37600</name>
</gene>
<organism evidence="2 3">
    <name type="scientific">Forsythia ovata</name>
    <dbReference type="NCBI Taxonomy" id="205694"/>
    <lineage>
        <taxon>Eukaryota</taxon>
        <taxon>Viridiplantae</taxon>
        <taxon>Streptophyta</taxon>
        <taxon>Embryophyta</taxon>
        <taxon>Tracheophyta</taxon>
        <taxon>Spermatophyta</taxon>
        <taxon>Magnoliopsida</taxon>
        <taxon>eudicotyledons</taxon>
        <taxon>Gunneridae</taxon>
        <taxon>Pentapetalae</taxon>
        <taxon>asterids</taxon>
        <taxon>lamiids</taxon>
        <taxon>Lamiales</taxon>
        <taxon>Oleaceae</taxon>
        <taxon>Forsythieae</taxon>
        <taxon>Forsythia</taxon>
    </lineage>
</organism>
<proteinExistence type="predicted"/>
<name>A0ABD1S030_9LAMI</name>
<comment type="caution">
    <text evidence="2">The sequence shown here is derived from an EMBL/GenBank/DDBJ whole genome shotgun (WGS) entry which is preliminary data.</text>
</comment>
<feature type="region of interest" description="Disordered" evidence="1">
    <location>
        <begin position="1"/>
        <end position="48"/>
    </location>
</feature>